<keyword evidence="4 7" id="KW-0489">Methyltransferase</keyword>
<comment type="subcellular location">
    <subcellularLocation>
        <location evidence="7">Cytoplasm</location>
    </subcellularLocation>
</comment>
<evidence type="ECO:0000313" key="9">
    <source>
        <dbReference type="EMBL" id="MDK7356271.1"/>
    </source>
</evidence>
<dbReference type="Proteomes" id="UP000277803">
    <property type="component" value="Unassembled WGS sequence"/>
</dbReference>
<dbReference type="GO" id="GO:0071424">
    <property type="term" value="F:rRNA (cytosine-N4-)-methyltransferase activity"/>
    <property type="evidence" value="ECO:0007669"/>
    <property type="project" value="UniProtKB-UniRule"/>
</dbReference>
<dbReference type="EC" id="2.1.1.199" evidence="7"/>
<evidence type="ECO:0000313" key="8">
    <source>
        <dbReference type="EMBL" id="KXA62855.1"/>
    </source>
</evidence>
<dbReference type="Gene3D" id="1.10.150.170">
    <property type="entry name" value="Putative methyltransferase TM0872, insert domain"/>
    <property type="match status" value="1"/>
</dbReference>
<evidence type="ECO:0000256" key="6">
    <source>
        <dbReference type="ARBA" id="ARBA00022691"/>
    </source>
</evidence>
<dbReference type="GeneID" id="57773829"/>
<dbReference type="Proteomes" id="UP001236274">
    <property type="component" value="Unassembled WGS sequence"/>
</dbReference>
<dbReference type="PANTHER" id="PTHR11265">
    <property type="entry name" value="S-ADENOSYL-METHYLTRANSFERASE MRAW"/>
    <property type="match status" value="1"/>
</dbReference>
<evidence type="ECO:0000313" key="10">
    <source>
        <dbReference type="EMBL" id="RJY50140.1"/>
    </source>
</evidence>
<evidence type="ECO:0000256" key="1">
    <source>
        <dbReference type="ARBA" id="ARBA00010396"/>
    </source>
</evidence>
<dbReference type="GO" id="GO:0005737">
    <property type="term" value="C:cytoplasm"/>
    <property type="evidence" value="ECO:0007669"/>
    <property type="project" value="UniProtKB-SubCell"/>
</dbReference>
<dbReference type="PATRIC" id="fig|39777.7.peg.1383"/>
<dbReference type="HAMAP" id="MF_01007">
    <property type="entry name" value="16SrRNA_methyltr_H"/>
    <property type="match status" value="1"/>
</dbReference>
<comment type="function">
    <text evidence="7">Specifically methylates the N4 position of cytidine in position 1402 (C1402) of 16S rRNA.</text>
</comment>
<dbReference type="EMBL" id="LRQT01000079">
    <property type="protein sequence ID" value="KXA62855.1"/>
    <property type="molecule type" value="Genomic_DNA"/>
</dbReference>
<proteinExistence type="inferred from homology"/>
<protein>
    <recommendedName>
        <fullName evidence="7">Ribosomal RNA small subunit methyltransferase H</fullName>
        <ecNumber evidence="7">2.1.1.199</ecNumber>
    </recommendedName>
    <alternativeName>
        <fullName evidence="7">16S rRNA m(4)C1402 methyltransferase</fullName>
    </alternativeName>
    <alternativeName>
        <fullName evidence="7">rRNA (cytosine-N(4)-)-methyltransferase RsmH</fullName>
    </alternativeName>
</protein>
<reference evidence="10 12" key="2">
    <citation type="submission" date="2018-09" db="EMBL/GenBank/DDBJ databases">
        <title>Genome sequence of Veillonella atypica isolated from periodontal Korean patients.</title>
        <authorList>
            <person name="Lee J.-H."/>
            <person name="Moon J.-H."/>
            <person name="Shin S.-Y."/>
        </authorList>
    </citation>
    <scope>NUCLEOTIDE SEQUENCE [LARGE SCALE GENOMIC DNA]</scope>
    <source>
        <strain evidence="10 12">KHUD_V1</strain>
    </source>
</reference>
<dbReference type="EMBL" id="QXZZ01000034">
    <property type="protein sequence ID" value="RJY50140.1"/>
    <property type="molecule type" value="Genomic_DNA"/>
</dbReference>
<dbReference type="AlphaFoldDB" id="A0A133S315"/>
<reference evidence="9" key="3">
    <citation type="submission" date="2023-05" db="EMBL/GenBank/DDBJ databases">
        <title>Cataloging the Phylogenetic Diversity of Human Bladder Bacteria.</title>
        <authorList>
            <person name="Du J."/>
        </authorList>
    </citation>
    <scope>NUCLEOTIDE SEQUENCE</scope>
    <source>
        <strain evidence="9">UMB10101</strain>
    </source>
</reference>
<dbReference type="PANTHER" id="PTHR11265:SF0">
    <property type="entry name" value="12S RRNA N4-METHYLCYTIDINE METHYLTRANSFERASE"/>
    <property type="match status" value="1"/>
</dbReference>
<dbReference type="Pfam" id="PF01795">
    <property type="entry name" value="Methyltransf_5"/>
    <property type="match status" value="1"/>
</dbReference>
<dbReference type="InterPro" id="IPR002903">
    <property type="entry name" value="RsmH"/>
</dbReference>
<dbReference type="InterPro" id="IPR029063">
    <property type="entry name" value="SAM-dependent_MTases_sf"/>
</dbReference>
<comment type="caution">
    <text evidence="8">The sequence shown here is derived from an EMBL/GenBank/DDBJ whole genome shotgun (WGS) entry which is preliminary data.</text>
</comment>
<feature type="binding site" evidence="7">
    <location>
        <position position="101"/>
    </location>
    <ligand>
        <name>S-adenosyl-L-methionine</name>
        <dbReference type="ChEBI" id="CHEBI:59789"/>
    </ligand>
</feature>
<feature type="binding site" evidence="7">
    <location>
        <position position="53"/>
    </location>
    <ligand>
        <name>S-adenosyl-L-methionine</name>
        <dbReference type="ChEBI" id="CHEBI:59789"/>
    </ligand>
</feature>
<evidence type="ECO:0000256" key="7">
    <source>
        <dbReference type="HAMAP-Rule" id="MF_01007"/>
    </source>
</evidence>
<comment type="catalytic activity">
    <reaction evidence="7">
        <text>cytidine(1402) in 16S rRNA + S-adenosyl-L-methionine = N(4)-methylcytidine(1402) in 16S rRNA + S-adenosyl-L-homocysteine + H(+)</text>
        <dbReference type="Rhea" id="RHEA:42928"/>
        <dbReference type="Rhea" id="RHEA-COMP:10286"/>
        <dbReference type="Rhea" id="RHEA-COMP:10287"/>
        <dbReference type="ChEBI" id="CHEBI:15378"/>
        <dbReference type="ChEBI" id="CHEBI:57856"/>
        <dbReference type="ChEBI" id="CHEBI:59789"/>
        <dbReference type="ChEBI" id="CHEBI:74506"/>
        <dbReference type="ChEBI" id="CHEBI:82748"/>
        <dbReference type="EC" id="2.1.1.199"/>
    </reaction>
</comment>
<evidence type="ECO:0000256" key="3">
    <source>
        <dbReference type="ARBA" id="ARBA00022552"/>
    </source>
</evidence>
<dbReference type="PIRSF" id="PIRSF004486">
    <property type="entry name" value="MraW"/>
    <property type="match status" value="1"/>
</dbReference>
<dbReference type="RefSeq" id="WP_005376203.1">
    <property type="nucleotide sequence ID" value="NZ_CABFMO010000033.1"/>
</dbReference>
<gene>
    <name evidence="7 9" type="primary">rsmH</name>
    <name evidence="10" type="ORF">D2965_07300</name>
    <name evidence="8" type="ORF">HMPREF3233_01418</name>
    <name evidence="9" type="ORF">QP520_01300</name>
</gene>
<dbReference type="Proteomes" id="UP000070226">
    <property type="component" value="Unassembled WGS sequence"/>
</dbReference>
<dbReference type="FunFam" id="1.10.150.170:FF:000001">
    <property type="entry name" value="Ribosomal RNA small subunit methyltransferase H"/>
    <property type="match status" value="1"/>
</dbReference>
<dbReference type="EMBL" id="JASORJ010000001">
    <property type="protein sequence ID" value="MDK7356271.1"/>
    <property type="molecule type" value="Genomic_DNA"/>
</dbReference>
<feature type="binding site" evidence="7">
    <location>
        <begin position="33"/>
        <end position="35"/>
    </location>
    <ligand>
        <name>S-adenosyl-L-methionine</name>
        <dbReference type="ChEBI" id="CHEBI:59789"/>
    </ligand>
</feature>
<feature type="binding site" evidence="7">
    <location>
        <position position="108"/>
    </location>
    <ligand>
        <name>S-adenosyl-L-methionine</name>
        <dbReference type="ChEBI" id="CHEBI:59789"/>
    </ligand>
</feature>
<evidence type="ECO:0000313" key="11">
    <source>
        <dbReference type="Proteomes" id="UP000070226"/>
    </source>
</evidence>
<reference evidence="8 11" key="1">
    <citation type="submission" date="2016-01" db="EMBL/GenBank/DDBJ databases">
        <authorList>
            <person name="Oliw E.H."/>
        </authorList>
    </citation>
    <scope>NUCLEOTIDE SEQUENCE [LARGE SCALE GENOMIC DNA]</scope>
    <source>
        <strain evidence="8 11">CMW7756B</strain>
    </source>
</reference>
<organism evidence="8">
    <name type="scientific">Veillonella atypica</name>
    <dbReference type="NCBI Taxonomy" id="39777"/>
    <lineage>
        <taxon>Bacteria</taxon>
        <taxon>Bacillati</taxon>
        <taxon>Bacillota</taxon>
        <taxon>Negativicutes</taxon>
        <taxon>Veillonellales</taxon>
        <taxon>Veillonellaceae</taxon>
        <taxon>Veillonella</taxon>
    </lineage>
</organism>
<dbReference type="STRING" id="39777.B7L28_05525"/>
<dbReference type="NCBIfam" id="TIGR00006">
    <property type="entry name" value="16S rRNA (cytosine(1402)-N(4))-methyltransferase RsmH"/>
    <property type="match status" value="1"/>
</dbReference>
<dbReference type="InterPro" id="IPR023397">
    <property type="entry name" value="SAM-dep_MeTrfase_MraW_recog"/>
</dbReference>
<evidence type="ECO:0000313" key="12">
    <source>
        <dbReference type="Proteomes" id="UP000277803"/>
    </source>
</evidence>
<dbReference type="Gene3D" id="3.40.50.150">
    <property type="entry name" value="Vaccinia Virus protein VP39"/>
    <property type="match status" value="1"/>
</dbReference>
<keyword evidence="6 7" id="KW-0949">S-adenosyl-L-methionine</keyword>
<dbReference type="SUPFAM" id="SSF53335">
    <property type="entry name" value="S-adenosyl-L-methionine-dependent methyltransferases"/>
    <property type="match status" value="1"/>
</dbReference>
<evidence type="ECO:0000256" key="4">
    <source>
        <dbReference type="ARBA" id="ARBA00022603"/>
    </source>
</evidence>
<evidence type="ECO:0000256" key="2">
    <source>
        <dbReference type="ARBA" id="ARBA00022490"/>
    </source>
</evidence>
<evidence type="ECO:0000256" key="5">
    <source>
        <dbReference type="ARBA" id="ARBA00022679"/>
    </source>
</evidence>
<dbReference type="SUPFAM" id="SSF81799">
    <property type="entry name" value="Putative methyltransferase TM0872, insert domain"/>
    <property type="match status" value="1"/>
</dbReference>
<accession>A0A133S315</accession>
<keyword evidence="2 7" id="KW-0963">Cytoplasm</keyword>
<keyword evidence="3 7" id="KW-0698">rRNA processing</keyword>
<sequence>MEFNHVSVLLNETVDSVVTNPDGIYVDCTLGGAGHAHAVGERLSSQGMIIGLDQDEDALAVARQRLSDLTCQVMTIPTNFSDLKHALEEQGIYEVDGFIFDLGVSSYQLDTPERGFSYMNDGPLDMRMDKEAPITAEIVVNEYESDKLLQIIRDYGEERWAKRIVEFIVAARNEKRITTTGELVSIIKKAIPAKARQDGPHPAKRTFQAIRIEVNRELAILHDSFVDAVSMLKPKGRIGVITFHSLEDRITKQTFKELSTACICPPELPVCVCHHKAVLKAKNKAIEPSAGEVEMNPRSRSAKLRVGIKL</sequence>
<name>A0A133S315_9FIRM</name>
<dbReference type="KEGG" id="vat:B7L28_05525"/>
<dbReference type="GO" id="GO:0070475">
    <property type="term" value="P:rRNA base methylation"/>
    <property type="evidence" value="ECO:0007669"/>
    <property type="project" value="UniProtKB-UniRule"/>
</dbReference>
<feature type="binding site" evidence="7">
    <location>
        <position position="80"/>
    </location>
    <ligand>
        <name>S-adenosyl-L-methionine</name>
        <dbReference type="ChEBI" id="CHEBI:59789"/>
    </ligand>
</feature>
<comment type="similarity">
    <text evidence="1 7">Belongs to the methyltransferase superfamily. RsmH family.</text>
</comment>
<keyword evidence="5 7" id="KW-0808">Transferase</keyword>